<evidence type="ECO:0000256" key="6">
    <source>
        <dbReference type="SAM" id="MobiDB-lite"/>
    </source>
</evidence>
<gene>
    <name evidence="10" type="ORF">D9757_005554</name>
</gene>
<feature type="repeat" description="Solcar" evidence="5">
    <location>
        <begin position="923"/>
        <end position="1007"/>
    </location>
</feature>
<evidence type="ECO:0000313" key="10">
    <source>
        <dbReference type="EMBL" id="KAF5385623.1"/>
    </source>
</evidence>
<dbReference type="SUPFAM" id="SSF103506">
    <property type="entry name" value="Mitochondrial carrier"/>
    <property type="match status" value="1"/>
</dbReference>
<feature type="domain" description="DUF7928" evidence="9">
    <location>
        <begin position="79"/>
        <end position="181"/>
    </location>
</feature>
<dbReference type="InterPro" id="IPR057688">
    <property type="entry name" value="DUF7928"/>
</dbReference>
<feature type="compositionally biased region" description="Polar residues" evidence="6">
    <location>
        <begin position="194"/>
        <end position="204"/>
    </location>
</feature>
<dbReference type="InterPro" id="IPR018108">
    <property type="entry name" value="MCP_transmembrane"/>
</dbReference>
<dbReference type="PROSITE" id="PS50920">
    <property type="entry name" value="SOLCAR"/>
    <property type="match status" value="3"/>
</dbReference>
<dbReference type="OrthoDB" id="427452at2759"/>
<dbReference type="InterPro" id="IPR001173">
    <property type="entry name" value="Glyco_trans_2-like"/>
</dbReference>
<dbReference type="Proteomes" id="UP000518752">
    <property type="component" value="Unassembled WGS sequence"/>
</dbReference>
<feature type="repeat" description="Solcar" evidence="5">
    <location>
        <begin position="826"/>
        <end position="909"/>
    </location>
</feature>
<keyword evidence="3 7" id="KW-1133">Transmembrane helix</keyword>
<proteinExistence type="predicted"/>
<dbReference type="PANTHER" id="PTHR35408:SF3">
    <property type="entry name" value="GLYCOSYLTRANSFERASE 2-LIKE DOMAIN-CONTAINING PROTEIN"/>
    <property type="match status" value="1"/>
</dbReference>
<feature type="transmembrane region" description="Helical" evidence="7">
    <location>
        <begin position="697"/>
        <end position="718"/>
    </location>
</feature>
<feature type="repeat" description="Solcar" evidence="5">
    <location>
        <begin position="1024"/>
        <end position="1108"/>
    </location>
</feature>
<evidence type="ECO:0000259" key="9">
    <source>
        <dbReference type="Pfam" id="PF25550"/>
    </source>
</evidence>
<feature type="compositionally biased region" description="Low complexity" evidence="6">
    <location>
        <begin position="184"/>
        <end position="193"/>
    </location>
</feature>
<keyword evidence="4 5" id="KW-0472">Membrane</keyword>
<dbReference type="SUPFAM" id="SSF53448">
    <property type="entry name" value="Nucleotide-diphospho-sugar transferases"/>
    <property type="match status" value="1"/>
</dbReference>
<keyword evidence="11" id="KW-1185">Reference proteome</keyword>
<dbReference type="Gene3D" id="3.90.550.10">
    <property type="entry name" value="Spore Coat Polysaccharide Biosynthesis Protein SpsA, Chain A"/>
    <property type="match status" value="1"/>
</dbReference>
<name>A0A8H5HLK8_9AGAR</name>
<evidence type="ECO:0000256" key="5">
    <source>
        <dbReference type="PROSITE-ProRule" id="PRU00282"/>
    </source>
</evidence>
<evidence type="ECO:0008006" key="12">
    <source>
        <dbReference type="Google" id="ProtNLM"/>
    </source>
</evidence>
<sequence>MKVEGIVYIYLLMLFDVITTCHYDSMFSALSGGILLLRPLSAGFLSVLDIGGFRVYDAFLHFLFKELMRDAWFKPEEEVSSGVATAITLLNPVVAVKVRNAAAHAALAGITQDDNCIFVDAETRIQVLDTMAMLPHADKEQCAAFIRDERVLVIWSDSLHNIVPIYHDLEGRLIKLLWRPAPGGTPTLGTPKPSSTIGTESPSSCDPLPRGNSRAESNQHQQFNGGEVDGDINGGSGLDPPPPFDEPEALEDLSEENRPVQLLAPIYTGVSAGLALVFMGASIESNFPKYSQSIAGMDKEPEPIIGSDQSHTFIRTPAVKPRPNKIVDNNLPHITIQMPVYKESLESVLIPSVQSIKRAMQTYARQGGSSALFVNDDGLRSLPSSERNKRIAYYAEQNIGWVARPVHSDAPDGFKRAGRFKKASNMNYALNLSQKLERHLMKLMAEQKVESPRASKGSSSMDKNRFSSFGRYGLHYQNFSELASSVETKPDSSGIEDLEEKALYMAIEEVHEANNRKFAPWAANGKACRIGEIILLVDSDTMVPSDCLRDAAREMKSSPTVAIIQHESGGSTRKLTDILKVAHHYFENGMAYLTHRVTRTISMACANGEVPPFLGQFLRWSAIQDAAFINAADGVKKFWSECNVSEDFDMALRLLGQGYILRWATYSKGEFKEGVSLSVEDERNRWQKAPIHYKLSALAYGIAASFTIAVLNYVLLGFEFPVDGFYTHNFEIWLTCIVVFFGSGSVGYSLFEYRVGSKSLAILAHMFSYNISWSATVKEVRRSNFFKEIPQIYKRRHYMQHPPCSDRIQSLGIFLGRYYTRWYNINRFDTADTRTPGMGPVPYVAPIDVVKTRIQVDPKFSKFGFVSGTRYLIAQEGPSALLTGFGPTAVGYLLQGGAKFAGYEYWKKYFVTIAGDQETAIKYRTAIYLGSASVAEFFADILLTPLEATRIRLVSERGYATGLASGFTRLAREGGVSQLYAGFLPILCKQIPYAIGQFTVNEFCHELAFRNMSEEAKRNMSDLSKFSLSLGSGVIAGFAAAILSHPADTLLSQINKGHGPQGSMIYRLTTLAKEAGFKGMFVGLGPRMIMTAGLVSSQFLMYDAIKHALGAPPGLEIHKE</sequence>
<evidence type="ECO:0000313" key="11">
    <source>
        <dbReference type="Proteomes" id="UP000518752"/>
    </source>
</evidence>
<organism evidence="10 11">
    <name type="scientific">Collybiopsis confluens</name>
    <dbReference type="NCBI Taxonomy" id="2823264"/>
    <lineage>
        <taxon>Eukaryota</taxon>
        <taxon>Fungi</taxon>
        <taxon>Dikarya</taxon>
        <taxon>Basidiomycota</taxon>
        <taxon>Agaricomycotina</taxon>
        <taxon>Agaricomycetes</taxon>
        <taxon>Agaricomycetidae</taxon>
        <taxon>Agaricales</taxon>
        <taxon>Marasmiineae</taxon>
        <taxon>Omphalotaceae</taxon>
        <taxon>Collybiopsis</taxon>
    </lineage>
</organism>
<evidence type="ECO:0000256" key="3">
    <source>
        <dbReference type="ARBA" id="ARBA00022989"/>
    </source>
</evidence>
<protein>
    <recommendedName>
        <fullName evidence="12">Glycosyltransferase 2-like domain-containing protein</fullName>
    </recommendedName>
</protein>
<dbReference type="GO" id="GO:0016020">
    <property type="term" value="C:membrane"/>
    <property type="evidence" value="ECO:0007669"/>
    <property type="project" value="UniProtKB-SubCell"/>
</dbReference>
<comment type="subcellular location">
    <subcellularLocation>
        <location evidence="1">Membrane</location>
        <topology evidence="1">Multi-pass membrane protein</topology>
    </subcellularLocation>
</comment>
<accession>A0A8H5HLK8</accession>
<feature type="transmembrane region" description="Helical" evidence="7">
    <location>
        <begin position="6"/>
        <end position="23"/>
    </location>
</feature>
<dbReference type="AlphaFoldDB" id="A0A8H5HLK8"/>
<evidence type="ECO:0000256" key="1">
    <source>
        <dbReference type="ARBA" id="ARBA00004141"/>
    </source>
</evidence>
<dbReference type="Pfam" id="PF13632">
    <property type="entry name" value="Glyco_trans_2_3"/>
    <property type="match status" value="1"/>
</dbReference>
<dbReference type="InterPro" id="IPR023395">
    <property type="entry name" value="MCP_dom_sf"/>
</dbReference>
<evidence type="ECO:0000256" key="7">
    <source>
        <dbReference type="SAM" id="Phobius"/>
    </source>
</evidence>
<comment type="caution">
    <text evidence="10">The sequence shown here is derived from an EMBL/GenBank/DDBJ whole genome shotgun (WGS) entry which is preliminary data.</text>
</comment>
<dbReference type="InterPro" id="IPR029044">
    <property type="entry name" value="Nucleotide-diphossugar_trans"/>
</dbReference>
<dbReference type="PANTHER" id="PTHR35408">
    <property type="entry name" value="CHROMOSOME 15, WHOLE GENOME SHOTGUN SEQUENCE"/>
    <property type="match status" value="1"/>
</dbReference>
<evidence type="ECO:0000259" key="8">
    <source>
        <dbReference type="Pfam" id="PF13632"/>
    </source>
</evidence>
<reference evidence="10 11" key="1">
    <citation type="journal article" date="2020" name="ISME J.">
        <title>Uncovering the hidden diversity of litter-decomposition mechanisms in mushroom-forming fungi.</title>
        <authorList>
            <person name="Floudas D."/>
            <person name="Bentzer J."/>
            <person name="Ahren D."/>
            <person name="Johansson T."/>
            <person name="Persson P."/>
            <person name="Tunlid A."/>
        </authorList>
    </citation>
    <scope>NUCLEOTIDE SEQUENCE [LARGE SCALE GENOMIC DNA]</scope>
    <source>
        <strain evidence="10 11">CBS 406.79</strain>
    </source>
</reference>
<dbReference type="Pfam" id="PF25550">
    <property type="entry name" value="DUF7928"/>
    <property type="match status" value="1"/>
</dbReference>
<feature type="compositionally biased region" description="Polar residues" evidence="6">
    <location>
        <begin position="214"/>
        <end position="224"/>
    </location>
</feature>
<feature type="region of interest" description="Disordered" evidence="6">
    <location>
        <begin position="184"/>
        <end position="252"/>
    </location>
</feature>
<feature type="transmembrane region" description="Helical" evidence="7">
    <location>
        <begin position="730"/>
        <end position="751"/>
    </location>
</feature>
<dbReference type="EMBL" id="JAACJN010000038">
    <property type="protein sequence ID" value="KAF5385623.1"/>
    <property type="molecule type" value="Genomic_DNA"/>
</dbReference>
<dbReference type="Gene3D" id="1.50.40.10">
    <property type="entry name" value="Mitochondrial carrier domain"/>
    <property type="match status" value="1"/>
</dbReference>
<dbReference type="Pfam" id="PF00153">
    <property type="entry name" value="Mito_carr"/>
    <property type="match status" value="3"/>
</dbReference>
<keyword evidence="2 5" id="KW-0812">Transmembrane</keyword>
<feature type="domain" description="Glycosyltransferase 2-like" evidence="8">
    <location>
        <begin position="533"/>
        <end position="688"/>
    </location>
</feature>
<evidence type="ECO:0000256" key="4">
    <source>
        <dbReference type="ARBA" id="ARBA00023136"/>
    </source>
</evidence>
<evidence type="ECO:0000256" key="2">
    <source>
        <dbReference type="ARBA" id="ARBA00022692"/>
    </source>
</evidence>